<sequence length="163" mass="17393">MSELRPRRAWWILLVIGILALATSAFLAFSPGFRLAPPVDFGDTMQVELAAGDHAIYVTPSNQWGDIDCTGTLADGSELRLRPDMMQQGLLVPRAWDAQGSFVSTSLGTTTLTCDGPVDDAQFTVGPTQGLFDIAGAAFVGILGLTLVIIGIILRVARRHPIA</sequence>
<name>A0A0F0LCZ3_9MICO</name>
<evidence type="ECO:0000313" key="2">
    <source>
        <dbReference type="EMBL" id="KJL31082.1"/>
    </source>
</evidence>
<evidence type="ECO:0000256" key="1">
    <source>
        <dbReference type="SAM" id="Phobius"/>
    </source>
</evidence>
<dbReference type="PATRIC" id="fig|82380.11.peg.549"/>
<keyword evidence="1" id="KW-0812">Transmembrane</keyword>
<organism evidence="2 3">
    <name type="scientific">Microbacterium oxydans</name>
    <dbReference type="NCBI Taxonomy" id="82380"/>
    <lineage>
        <taxon>Bacteria</taxon>
        <taxon>Bacillati</taxon>
        <taxon>Actinomycetota</taxon>
        <taxon>Actinomycetes</taxon>
        <taxon>Micrococcales</taxon>
        <taxon>Microbacteriaceae</taxon>
        <taxon>Microbacterium</taxon>
    </lineage>
</organism>
<accession>A0A0F0LCZ3</accession>
<comment type="caution">
    <text evidence="2">The sequence shown here is derived from an EMBL/GenBank/DDBJ whole genome shotgun (WGS) entry which is preliminary data.</text>
</comment>
<proteinExistence type="predicted"/>
<dbReference type="RefSeq" id="WP_045277972.1">
    <property type="nucleotide sequence ID" value="NZ_JYIW01000017.1"/>
</dbReference>
<dbReference type="AlphaFoldDB" id="A0A0F0LCZ3"/>
<keyword evidence="1" id="KW-1133">Transmembrane helix</keyword>
<dbReference type="EMBL" id="JYIW01000017">
    <property type="protein sequence ID" value="KJL31082.1"/>
    <property type="molecule type" value="Genomic_DNA"/>
</dbReference>
<protein>
    <submittedName>
        <fullName evidence="2">Uncharacterized protein</fullName>
    </submittedName>
</protein>
<evidence type="ECO:0000313" key="3">
    <source>
        <dbReference type="Proteomes" id="UP000033640"/>
    </source>
</evidence>
<reference evidence="2 3" key="1">
    <citation type="submission" date="2015-02" db="EMBL/GenBank/DDBJ databases">
        <title>Draft genome sequences of ten Microbacterium spp. with emphasis on heavy metal contaminated environments.</title>
        <authorList>
            <person name="Corretto E."/>
        </authorList>
    </citation>
    <scope>NUCLEOTIDE SEQUENCE [LARGE SCALE GENOMIC DNA]</scope>
    <source>
        <strain evidence="2 3">BEL4b</strain>
    </source>
</reference>
<keyword evidence="1" id="KW-0472">Membrane</keyword>
<gene>
    <name evidence="2" type="ORF">RS83_00533</name>
</gene>
<dbReference type="Proteomes" id="UP000033640">
    <property type="component" value="Unassembled WGS sequence"/>
</dbReference>
<dbReference type="OrthoDB" id="5116894at2"/>
<feature type="transmembrane region" description="Helical" evidence="1">
    <location>
        <begin position="134"/>
        <end position="157"/>
    </location>
</feature>
<feature type="transmembrane region" description="Helical" evidence="1">
    <location>
        <begin position="9"/>
        <end position="29"/>
    </location>
</feature>